<dbReference type="SUPFAM" id="SSF81901">
    <property type="entry name" value="HCP-like"/>
    <property type="match status" value="1"/>
</dbReference>
<evidence type="ECO:0000313" key="5">
    <source>
        <dbReference type="EMBL" id="EEH53229.1"/>
    </source>
</evidence>
<feature type="region of interest" description="Disordered" evidence="3">
    <location>
        <begin position="523"/>
        <end position="590"/>
    </location>
</feature>
<dbReference type="SMART" id="SM00054">
    <property type="entry name" value="EFh"/>
    <property type="match status" value="2"/>
</dbReference>
<evidence type="ECO:0000256" key="2">
    <source>
        <dbReference type="PROSITE-ProRule" id="PRU00339"/>
    </source>
</evidence>
<dbReference type="KEGG" id="mpp:MICPUCDRAFT_52252"/>
<dbReference type="Pfam" id="PF13328">
    <property type="entry name" value="HD_4"/>
    <property type="match status" value="1"/>
</dbReference>
<dbReference type="SUPFAM" id="SSF47473">
    <property type="entry name" value="EF-hand"/>
    <property type="match status" value="1"/>
</dbReference>
<keyword evidence="6" id="KW-1185">Reference proteome</keyword>
<feature type="compositionally biased region" description="Low complexity" evidence="3">
    <location>
        <begin position="44"/>
        <end position="55"/>
    </location>
</feature>
<dbReference type="GeneID" id="9688091"/>
<dbReference type="PANTHER" id="PTHR21262:SF12">
    <property type="entry name" value="GTP DIPHOSPHOKINASE CRSH, CHLOROPLASTIC-RELATED"/>
    <property type="match status" value="1"/>
</dbReference>
<feature type="repeat" description="TPR" evidence="2">
    <location>
        <begin position="1245"/>
        <end position="1278"/>
    </location>
</feature>
<feature type="compositionally biased region" description="Low complexity" evidence="3">
    <location>
        <begin position="95"/>
        <end position="124"/>
    </location>
</feature>
<organism evidence="6">
    <name type="scientific">Micromonas pusilla (strain CCMP1545)</name>
    <name type="common">Picoplanktonic green alga</name>
    <dbReference type="NCBI Taxonomy" id="564608"/>
    <lineage>
        <taxon>Eukaryota</taxon>
        <taxon>Viridiplantae</taxon>
        <taxon>Chlorophyta</taxon>
        <taxon>Mamiellophyceae</taxon>
        <taxon>Mamiellales</taxon>
        <taxon>Mamiellaceae</taxon>
        <taxon>Micromonas</taxon>
    </lineage>
</organism>
<dbReference type="Pfam" id="PF04607">
    <property type="entry name" value="RelA_SpoT"/>
    <property type="match status" value="2"/>
</dbReference>
<dbReference type="InterPro" id="IPR011992">
    <property type="entry name" value="EF-hand-dom_pair"/>
</dbReference>
<evidence type="ECO:0000256" key="1">
    <source>
        <dbReference type="ARBA" id="ARBA00022837"/>
    </source>
</evidence>
<dbReference type="SMART" id="SM00954">
    <property type="entry name" value="RelA_SpoT"/>
    <property type="match status" value="1"/>
</dbReference>
<feature type="compositionally biased region" description="Basic and acidic residues" evidence="3">
    <location>
        <begin position="56"/>
        <end position="67"/>
    </location>
</feature>
<dbReference type="InterPro" id="IPR002048">
    <property type="entry name" value="EF_hand_dom"/>
</dbReference>
<dbReference type="Gene3D" id="1.10.3210.10">
    <property type="entry name" value="Hypothetical protein af1432"/>
    <property type="match status" value="1"/>
</dbReference>
<feature type="compositionally biased region" description="Low complexity" evidence="3">
    <location>
        <begin position="194"/>
        <end position="229"/>
    </location>
</feature>
<dbReference type="SMART" id="SM00386">
    <property type="entry name" value="HAT"/>
    <property type="match status" value="5"/>
</dbReference>
<feature type="compositionally biased region" description="Low complexity" evidence="3">
    <location>
        <begin position="1"/>
        <end position="13"/>
    </location>
</feature>
<dbReference type="CDD" id="cd00051">
    <property type="entry name" value="EFh"/>
    <property type="match status" value="1"/>
</dbReference>
<dbReference type="PROSITE" id="PS50222">
    <property type="entry name" value="EF_HAND_2"/>
    <property type="match status" value="2"/>
</dbReference>
<dbReference type="RefSeq" id="XP_003062410.1">
    <property type="nucleotide sequence ID" value="XM_003062364.1"/>
</dbReference>
<dbReference type="PANTHER" id="PTHR21262">
    <property type="entry name" value="GUANOSINE-3',5'-BIS DIPHOSPHATE 3'-PYROPHOSPHOHYDROLASE"/>
    <property type="match status" value="1"/>
</dbReference>
<reference evidence="5 6" key="1">
    <citation type="journal article" date="2009" name="Science">
        <title>Green evolution and dynamic adaptations revealed by genomes of the marine picoeukaryotes Micromonas.</title>
        <authorList>
            <person name="Worden A.Z."/>
            <person name="Lee J.H."/>
            <person name="Mock T."/>
            <person name="Rouze P."/>
            <person name="Simmons M.P."/>
            <person name="Aerts A.L."/>
            <person name="Allen A.E."/>
            <person name="Cuvelier M.L."/>
            <person name="Derelle E."/>
            <person name="Everett M.V."/>
            <person name="Foulon E."/>
            <person name="Grimwood J."/>
            <person name="Gundlach H."/>
            <person name="Henrissat B."/>
            <person name="Napoli C."/>
            <person name="McDonald S.M."/>
            <person name="Parker M.S."/>
            <person name="Rombauts S."/>
            <person name="Salamov A."/>
            <person name="Von Dassow P."/>
            <person name="Badger J.H."/>
            <person name="Coutinho P.M."/>
            <person name="Demir E."/>
            <person name="Dubchak I."/>
            <person name="Gentemann C."/>
            <person name="Eikrem W."/>
            <person name="Gready J.E."/>
            <person name="John U."/>
            <person name="Lanier W."/>
            <person name="Lindquist E.A."/>
            <person name="Lucas S."/>
            <person name="Mayer K.F."/>
            <person name="Moreau H."/>
            <person name="Not F."/>
            <person name="Otillar R."/>
            <person name="Panaud O."/>
            <person name="Pangilinan J."/>
            <person name="Paulsen I."/>
            <person name="Piegu B."/>
            <person name="Poliakov A."/>
            <person name="Robbens S."/>
            <person name="Schmutz J."/>
            <person name="Toulza E."/>
            <person name="Wyss T."/>
            <person name="Zelensky A."/>
            <person name="Zhou K."/>
            <person name="Armbrust E.V."/>
            <person name="Bhattacharya D."/>
            <person name="Goodenough U.W."/>
            <person name="Van de Peer Y."/>
            <person name="Grigoriev I.V."/>
        </authorList>
    </citation>
    <scope>NUCLEOTIDE SEQUENCE [LARGE SCALE GENOMIC DNA]</scope>
    <source>
        <strain evidence="5 6">CCMP1545</strain>
    </source>
</reference>
<evidence type="ECO:0000256" key="3">
    <source>
        <dbReference type="SAM" id="MobiDB-lite"/>
    </source>
</evidence>
<dbReference type="InterPro" id="IPR018247">
    <property type="entry name" value="EF_Hand_1_Ca_BS"/>
</dbReference>
<dbReference type="Gene3D" id="3.30.460.10">
    <property type="entry name" value="Beta Polymerase, domain 2"/>
    <property type="match status" value="1"/>
</dbReference>
<feature type="compositionally biased region" description="Low complexity" evidence="3">
    <location>
        <begin position="1023"/>
        <end position="1033"/>
    </location>
</feature>
<dbReference type="SUPFAM" id="SSF81301">
    <property type="entry name" value="Nucleotidyltransferase"/>
    <property type="match status" value="2"/>
</dbReference>
<feature type="region of interest" description="Disordered" evidence="3">
    <location>
        <begin position="1"/>
        <end position="127"/>
    </location>
</feature>
<dbReference type="InterPro" id="IPR007685">
    <property type="entry name" value="RelA_SpoT"/>
</dbReference>
<feature type="compositionally biased region" description="Basic and acidic residues" evidence="3">
    <location>
        <begin position="569"/>
        <end position="579"/>
    </location>
</feature>
<feature type="region of interest" description="Disordered" evidence="3">
    <location>
        <begin position="1390"/>
        <end position="1446"/>
    </location>
</feature>
<feature type="compositionally biased region" description="Gly residues" evidence="3">
    <location>
        <begin position="549"/>
        <end position="561"/>
    </location>
</feature>
<dbReference type="CDD" id="cd05399">
    <property type="entry name" value="NT_Rel-Spo_like"/>
    <property type="match status" value="1"/>
</dbReference>
<feature type="compositionally biased region" description="Low complexity" evidence="3">
    <location>
        <begin position="1476"/>
        <end position="1516"/>
    </location>
</feature>
<dbReference type="GO" id="GO:0015969">
    <property type="term" value="P:guanosine tetraphosphate metabolic process"/>
    <property type="evidence" value="ECO:0007669"/>
    <property type="project" value="InterPro"/>
</dbReference>
<dbReference type="Pfam" id="PF13499">
    <property type="entry name" value="EF-hand_7"/>
    <property type="match status" value="1"/>
</dbReference>
<feature type="domain" description="EF-hand" evidence="4">
    <location>
        <begin position="679"/>
        <end position="714"/>
    </location>
</feature>
<dbReference type="Proteomes" id="UP000001876">
    <property type="component" value="Unassembled WGS sequence"/>
</dbReference>
<keyword evidence="2" id="KW-0802">TPR repeat</keyword>
<dbReference type="eggNOG" id="KOG1157">
    <property type="taxonomic scope" value="Eukaryota"/>
</dbReference>
<accession>C1N3P5</accession>
<dbReference type="SUPFAM" id="SSF48452">
    <property type="entry name" value="TPR-like"/>
    <property type="match status" value="1"/>
</dbReference>
<name>C1N3P5_MICPC</name>
<dbReference type="PROSITE" id="PS50005">
    <property type="entry name" value="TPR"/>
    <property type="match status" value="1"/>
</dbReference>
<dbReference type="InterPro" id="IPR003107">
    <property type="entry name" value="HAT"/>
</dbReference>
<feature type="compositionally biased region" description="Basic residues" evidence="3">
    <location>
        <begin position="68"/>
        <end position="78"/>
    </location>
</feature>
<sequence>MRAVASGALGAAPRAPPSRRRVARNVATERTGGVDAERRARGIATAASCASSSPSRLREGRGDDGGRVRRARSTRRGRNNAIVAATSGDDGDGSGDATTKLATSAASSSPSSSPPSNGASSSSPHNQASAASRVVEFVAAWDALSPRIAAASANGEHGVQGGDASAAQGNREMLLSALKLAIPRLQKTQHAHDAANASSSSSSSSDRDGSVAASDLRGGASFSSGSSVDADVDAPKPPLRPTHERAVEVTLALVDLGMDAECMSAGLLREALVSGSVTLDEIEASLGAGVMRLAHDCARLHALPRRVGSFDDANAEKLRTFCLTFHDVRAVVVELAADALRHSSRLPKVKRTALALETMQLYAPMAHALDAGPLCAELEDLSLKELFPSSYRSLEQWLRGEGPADRIALDRAREWLFDALVADPGLMTLVGGPRGVQVKARRKSLFSTMRKVLRDGRPREEVHDLLGMRVIVTPQIGSPSFAAAGGGAIERAAAERSALAACYRAQQIAHGVFDVVPGRTKDYLQRPKPNGYRSLHSTLKLPTDWTDNGVGGVGGVGGGAEEGAEEEEDAKKARDDDAFSPRSKASASASASASALASGSASASASAREGRRVELQIRTAAMHAAAEMGTAAHTAYKGGFKEDPGAADALAELVAAANTAATQRFGSFTEKGLASDGKNADPDADRMFRMFDLDGDGVVTRDEIKRVINDVWLADAEAVDADSTTASGGAQSESLGAADELIEMLDANNDGSVSAEEFTRFRASVKMFGSLPRADAATAAAIEGSFSSVDDDSLDAEDEDEDADVSAADVAEIVIDAELVVADADASASAFEIAAAAPDTSTPATTTIATAAAAEAEAEAMSPPPLPPPPPAGRVRAADETLRDASKAIKDKSGGVVEWQLVWDLMRAGRPETARELFYQRTSKTPSITSLWEQWARFELLQGDAERARGLYRAALLHAEGRPRARAESLRKWAVMEFGAGERVNAAGLFERAMNVLEEAERAARVAEEGEEDSGAEEEREASSLSSSSSSSGVKYDASEPGGIIAALDDPGATESSASLRAAQAVVLHAWSQTKARSGEALEARALLSDAEAKDPSNPRVIHALAQLDEAAGDVLRARERYELAAANFPGDAHIALSRARLERVAFGDVAAARDIFSAAAEENPKNYRVLQAWAVMESESETSTTGAGGGLATARHLFRRATEIAPWSSQTWSAWANAEWRRGEDAESARALYAEGLDVEPTNVVLLRGLGKLERETGRIAQARDYLTRAVDLEPKNALCVKELAKLEDAAGNAARAARYFNVAKELKRDEMKALAATKTAEVRGKTLSQRGRKGTWDPGEAAAAARGAAAVSALKGASYSASYRVAGGDAGGGAHNFRSVLAAARGDAAVARRDRGVEGGGGGGGVYRRRRANTTWRRSDRNVPRPEGSVDADEGESSSSFEEDLRNFRGERVYKARGGIGSSLDGRGRGGIGSSLDAGRGARGGRSSSNSNSNSRGGIGSSLDGSVDASGSVDGSMDDLYRSYVLGDAAADRWDDDDERGDSLDDELRQSWLKDSGYYSVDETIDDR</sequence>
<dbReference type="InterPro" id="IPR043519">
    <property type="entry name" value="NT_sf"/>
</dbReference>
<gene>
    <name evidence="5" type="ORF">MICPUCDRAFT_52252</name>
</gene>
<dbReference type="OMA" id="AWAVMES"/>
<feature type="region of interest" description="Disordered" evidence="3">
    <location>
        <begin position="1003"/>
        <end position="1036"/>
    </location>
</feature>
<feature type="compositionally biased region" description="Acidic residues" evidence="3">
    <location>
        <begin position="1009"/>
        <end position="1020"/>
    </location>
</feature>
<dbReference type="PROSITE" id="PS00018">
    <property type="entry name" value="EF_HAND_1"/>
    <property type="match status" value="2"/>
</dbReference>
<evidence type="ECO:0000313" key="6">
    <source>
        <dbReference type="Proteomes" id="UP000001876"/>
    </source>
</evidence>
<dbReference type="STRING" id="564608.C1N3P5"/>
<evidence type="ECO:0000259" key="4">
    <source>
        <dbReference type="PROSITE" id="PS50222"/>
    </source>
</evidence>
<dbReference type="Gene3D" id="1.25.40.10">
    <property type="entry name" value="Tetratricopeptide repeat domain"/>
    <property type="match status" value="3"/>
</dbReference>
<dbReference type="InterPro" id="IPR011990">
    <property type="entry name" value="TPR-like_helical_dom_sf"/>
</dbReference>
<protein>
    <submittedName>
        <fullName evidence="5">Predicted protein</fullName>
    </submittedName>
</protein>
<dbReference type="SUPFAM" id="SSF109604">
    <property type="entry name" value="HD-domain/PDEase-like"/>
    <property type="match status" value="1"/>
</dbReference>
<dbReference type="OrthoDB" id="427950at2759"/>
<feature type="compositionally biased region" description="Low complexity" evidence="3">
    <location>
        <begin position="580"/>
        <end position="590"/>
    </location>
</feature>
<dbReference type="Gene3D" id="1.10.238.10">
    <property type="entry name" value="EF-hand"/>
    <property type="match status" value="1"/>
</dbReference>
<dbReference type="GO" id="GO:0005509">
    <property type="term" value="F:calcium ion binding"/>
    <property type="evidence" value="ECO:0007669"/>
    <property type="project" value="InterPro"/>
</dbReference>
<feature type="domain" description="EF-hand" evidence="4">
    <location>
        <begin position="733"/>
        <end position="768"/>
    </location>
</feature>
<keyword evidence="1" id="KW-0106">Calcium</keyword>
<feature type="region of interest" description="Disordered" evidence="3">
    <location>
        <begin position="186"/>
        <end position="243"/>
    </location>
</feature>
<proteinExistence type="predicted"/>
<dbReference type="EMBL" id="GG663746">
    <property type="protein sequence ID" value="EEH53229.1"/>
    <property type="molecule type" value="Genomic_DNA"/>
</dbReference>
<feature type="region of interest" description="Disordered" evidence="3">
    <location>
        <begin position="1461"/>
        <end position="1516"/>
    </location>
</feature>
<dbReference type="GO" id="GO:0006396">
    <property type="term" value="P:RNA processing"/>
    <property type="evidence" value="ECO:0007669"/>
    <property type="project" value="InterPro"/>
</dbReference>
<dbReference type="InterPro" id="IPR019734">
    <property type="entry name" value="TPR_rpt"/>
</dbReference>
<dbReference type="eggNOG" id="KOG1124">
    <property type="taxonomic scope" value="Eukaryota"/>
</dbReference>